<name>U2CB13_9BACE</name>
<dbReference type="AlphaFoldDB" id="U2CB13"/>
<proteinExistence type="predicted"/>
<accession>U2CB13</accession>
<dbReference type="EMBL" id="AWSV01000155">
    <property type="protein sequence ID" value="ERI81695.1"/>
    <property type="molecule type" value="Genomic_DNA"/>
</dbReference>
<gene>
    <name evidence="1" type="ORF">HMPREF1981_03084</name>
</gene>
<evidence type="ECO:0000313" key="1">
    <source>
        <dbReference type="EMBL" id="ERI81695.1"/>
    </source>
</evidence>
<organism evidence="1 2">
    <name type="scientific">Bacteroides pyogenes F0041</name>
    <dbReference type="NCBI Taxonomy" id="1321819"/>
    <lineage>
        <taxon>Bacteria</taxon>
        <taxon>Pseudomonadati</taxon>
        <taxon>Bacteroidota</taxon>
        <taxon>Bacteroidia</taxon>
        <taxon>Bacteroidales</taxon>
        <taxon>Bacteroidaceae</taxon>
        <taxon>Bacteroides</taxon>
    </lineage>
</organism>
<sequence>MMGGRGKIRFKWRTMQKVVVWYVYRTAAHFIKSPPCLKSKPAAFFSKPAVFELKARRLFF</sequence>
<dbReference type="HOGENOM" id="CLU_2931717_0_0_10"/>
<reference evidence="1 2" key="1">
    <citation type="submission" date="2013-08" db="EMBL/GenBank/DDBJ databases">
        <authorList>
            <person name="Weinstock G."/>
            <person name="Sodergren E."/>
            <person name="Wylie T."/>
            <person name="Fulton L."/>
            <person name="Fulton R."/>
            <person name="Fronick C."/>
            <person name="O'Laughlin M."/>
            <person name="Godfrey J."/>
            <person name="Miner T."/>
            <person name="Herter B."/>
            <person name="Appelbaum E."/>
            <person name="Cordes M."/>
            <person name="Lek S."/>
            <person name="Wollam A."/>
            <person name="Pepin K.H."/>
            <person name="Palsikar V.B."/>
            <person name="Mitreva M."/>
            <person name="Wilson R.K."/>
        </authorList>
    </citation>
    <scope>NUCLEOTIDE SEQUENCE [LARGE SCALE GENOMIC DNA]</scope>
    <source>
        <strain evidence="1 2">F0041</strain>
    </source>
</reference>
<evidence type="ECO:0000313" key="2">
    <source>
        <dbReference type="Proteomes" id="UP000016496"/>
    </source>
</evidence>
<comment type="caution">
    <text evidence="1">The sequence shown here is derived from an EMBL/GenBank/DDBJ whole genome shotgun (WGS) entry which is preliminary data.</text>
</comment>
<dbReference type="Proteomes" id="UP000016496">
    <property type="component" value="Unassembled WGS sequence"/>
</dbReference>
<protein>
    <submittedName>
        <fullName evidence="1">Uncharacterized protein</fullName>
    </submittedName>
</protein>